<evidence type="ECO:0000256" key="6">
    <source>
        <dbReference type="SAM" id="MobiDB-lite"/>
    </source>
</evidence>
<organism evidence="8 9">
    <name type="scientific">Fasciola hepatica</name>
    <name type="common">Liver fluke</name>
    <dbReference type="NCBI Taxonomy" id="6192"/>
    <lineage>
        <taxon>Eukaryota</taxon>
        <taxon>Metazoa</taxon>
        <taxon>Spiralia</taxon>
        <taxon>Lophotrochozoa</taxon>
        <taxon>Platyhelminthes</taxon>
        <taxon>Trematoda</taxon>
        <taxon>Digenea</taxon>
        <taxon>Plagiorchiida</taxon>
        <taxon>Echinostomata</taxon>
        <taxon>Echinostomatoidea</taxon>
        <taxon>Fasciolidae</taxon>
        <taxon>Fasciola</taxon>
    </lineage>
</organism>
<dbReference type="EMBL" id="JXXN02001741">
    <property type="protein sequence ID" value="THD24173.1"/>
    <property type="molecule type" value="Genomic_DNA"/>
</dbReference>
<feature type="transmembrane region" description="Helical" evidence="7">
    <location>
        <begin position="138"/>
        <end position="157"/>
    </location>
</feature>
<evidence type="ECO:0000313" key="8">
    <source>
        <dbReference type="EMBL" id="THD24173.1"/>
    </source>
</evidence>
<sequence length="293" mass="33052">MSRYLDRQSAVQDSRPRSNVQLKDDAEAGLIARQSSLRARKPGRCSEARKRLKNVFHMRKYYRSVMGLTGIEAILVIVRLMLETESLRYPPGNTRTTLLLTQLGLFGISLFTLLLFVIEQPFKWWALGSHRFCTSVMLVLDAVTCFVCFSLDIYNIYANVTRPNPEVTSPKQLVFCQMSQLTTPAESGITFAIVGGLAIVIRLWCIAGYMQKTVQNATVNLAQKLDVIQKTHEEAQVKITQLETMLREQEALIRSNHSRGSTRTSGQSNTQTRTSSSNRRSQDPRTSRSTALT</sequence>
<evidence type="ECO:0000313" key="9">
    <source>
        <dbReference type="Proteomes" id="UP000230066"/>
    </source>
</evidence>
<dbReference type="GO" id="GO:0016020">
    <property type="term" value="C:membrane"/>
    <property type="evidence" value="ECO:0007669"/>
    <property type="project" value="UniProtKB-SubCell"/>
</dbReference>
<feature type="transmembrane region" description="Helical" evidence="7">
    <location>
        <begin position="97"/>
        <end position="118"/>
    </location>
</feature>
<evidence type="ECO:0000256" key="7">
    <source>
        <dbReference type="SAM" id="Phobius"/>
    </source>
</evidence>
<feature type="region of interest" description="Disordered" evidence="6">
    <location>
        <begin position="253"/>
        <end position="293"/>
    </location>
</feature>
<feature type="transmembrane region" description="Helical" evidence="7">
    <location>
        <begin position="188"/>
        <end position="205"/>
    </location>
</feature>
<keyword evidence="4 7" id="KW-0472">Membrane</keyword>
<accession>A0A4E0R964</accession>
<feature type="coiled-coil region" evidence="5">
    <location>
        <begin position="225"/>
        <end position="252"/>
    </location>
</feature>
<keyword evidence="2 7" id="KW-0812">Transmembrane</keyword>
<name>A0A4E0R964_FASHE</name>
<feature type="compositionally biased region" description="Low complexity" evidence="6">
    <location>
        <begin position="258"/>
        <end position="279"/>
    </location>
</feature>
<evidence type="ECO:0000256" key="1">
    <source>
        <dbReference type="ARBA" id="ARBA00004141"/>
    </source>
</evidence>
<dbReference type="InterPro" id="IPR027359">
    <property type="entry name" value="Volt_channel_dom_sf"/>
</dbReference>
<evidence type="ECO:0000256" key="3">
    <source>
        <dbReference type="ARBA" id="ARBA00022989"/>
    </source>
</evidence>
<protein>
    <submittedName>
        <fullName evidence="8">Voltage-gated hydrogen channel 1</fullName>
    </submittedName>
</protein>
<dbReference type="Proteomes" id="UP000230066">
    <property type="component" value="Unassembled WGS sequence"/>
</dbReference>
<comment type="subcellular location">
    <subcellularLocation>
        <location evidence="1">Membrane</location>
        <topology evidence="1">Multi-pass membrane protein</topology>
    </subcellularLocation>
</comment>
<gene>
    <name evidence="8" type="ORF">D915_005012</name>
</gene>
<evidence type="ECO:0000256" key="4">
    <source>
        <dbReference type="ARBA" id="ARBA00023136"/>
    </source>
</evidence>
<dbReference type="Gene3D" id="1.20.120.350">
    <property type="entry name" value="Voltage-gated potassium channels. Chain C"/>
    <property type="match status" value="1"/>
</dbReference>
<reference evidence="8" key="1">
    <citation type="submission" date="2019-03" db="EMBL/GenBank/DDBJ databases">
        <title>Improved annotation for the trematode Fasciola hepatica.</title>
        <authorList>
            <person name="Choi Y.-J."/>
            <person name="Martin J."/>
            <person name="Mitreva M."/>
        </authorList>
    </citation>
    <scope>NUCLEOTIDE SEQUENCE [LARGE SCALE GENOMIC DNA]</scope>
</reference>
<dbReference type="AlphaFoldDB" id="A0A4E0R964"/>
<evidence type="ECO:0000256" key="5">
    <source>
        <dbReference type="SAM" id="Coils"/>
    </source>
</evidence>
<keyword evidence="5" id="KW-0175">Coiled coil</keyword>
<comment type="caution">
    <text evidence="8">The sequence shown here is derived from an EMBL/GenBank/DDBJ whole genome shotgun (WGS) entry which is preliminary data.</text>
</comment>
<feature type="transmembrane region" description="Helical" evidence="7">
    <location>
        <begin position="61"/>
        <end position="82"/>
    </location>
</feature>
<keyword evidence="3 7" id="KW-1133">Transmembrane helix</keyword>
<proteinExistence type="predicted"/>
<keyword evidence="9" id="KW-1185">Reference proteome</keyword>
<evidence type="ECO:0000256" key="2">
    <source>
        <dbReference type="ARBA" id="ARBA00022692"/>
    </source>
</evidence>